<dbReference type="Proteomes" id="UP000825729">
    <property type="component" value="Unassembled WGS sequence"/>
</dbReference>
<dbReference type="EMBL" id="JAINDJ010000004">
    <property type="protein sequence ID" value="KAG9449186.1"/>
    <property type="molecule type" value="Genomic_DNA"/>
</dbReference>
<dbReference type="AlphaFoldDB" id="A0AAV7EMS6"/>
<feature type="repeat" description="PPR" evidence="2">
    <location>
        <begin position="21"/>
        <end position="55"/>
    </location>
</feature>
<evidence type="ECO:0000256" key="1">
    <source>
        <dbReference type="ARBA" id="ARBA00022737"/>
    </source>
</evidence>
<dbReference type="InterPro" id="IPR002885">
    <property type="entry name" value="PPR_rpt"/>
</dbReference>
<keyword evidence="1" id="KW-0677">Repeat</keyword>
<feature type="repeat" description="PPR" evidence="2">
    <location>
        <begin position="56"/>
        <end position="90"/>
    </location>
</feature>
<dbReference type="InterPro" id="IPR052308">
    <property type="entry name" value="PPR_domain-containing"/>
</dbReference>
<protein>
    <recommendedName>
        <fullName evidence="5">Pentatricopeptide repeat-containing protein</fullName>
    </recommendedName>
</protein>
<dbReference type="PANTHER" id="PTHR47937">
    <property type="entry name" value="PLASTID TRANSCRIPTIONALLY ACTIVE CHROMOSOME 2-LIKE PROTEIN"/>
    <property type="match status" value="1"/>
</dbReference>
<dbReference type="InterPro" id="IPR011990">
    <property type="entry name" value="TPR-like_helical_dom_sf"/>
</dbReference>
<dbReference type="Gene3D" id="1.25.40.10">
    <property type="entry name" value="Tetratricopeptide repeat domain"/>
    <property type="match status" value="1"/>
</dbReference>
<proteinExistence type="predicted"/>
<gene>
    <name evidence="3" type="ORF">H6P81_009151</name>
</gene>
<evidence type="ECO:0000313" key="4">
    <source>
        <dbReference type="Proteomes" id="UP000825729"/>
    </source>
</evidence>
<evidence type="ECO:0008006" key="5">
    <source>
        <dbReference type="Google" id="ProtNLM"/>
    </source>
</evidence>
<comment type="caution">
    <text evidence="3">The sequence shown here is derived from an EMBL/GenBank/DDBJ whole genome shotgun (WGS) entry which is preliminary data.</text>
</comment>
<organism evidence="3 4">
    <name type="scientific">Aristolochia fimbriata</name>
    <name type="common">White veined hardy Dutchman's pipe vine</name>
    <dbReference type="NCBI Taxonomy" id="158543"/>
    <lineage>
        <taxon>Eukaryota</taxon>
        <taxon>Viridiplantae</taxon>
        <taxon>Streptophyta</taxon>
        <taxon>Embryophyta</taxon>
        <taxon>Tracheophyta</taxon>
        <taxon>Spermatophyta</taxon>
        <taxon>Magnoliopsida</taxon>
        <taxon>Magnoliidae</taxon>
        <taxon>Piperales</taxon>
        <taxon>Aristolochiaceae</taxon>
        <taxon>Aristolochia</taxon>
    </lineage>
</organism>
<sequence>MMGEAEKISAEMGGENKAKPDEFTYVLFIDAWFAHNRIDDAYSYFMKMVESGLRPSVGVYNKVVNELLKAVQVDRAKELYNQMLEKELKPDGTSYNLIFMGLCEHGKMDDRQLRLMHPPVDGVKDQGDQG</sequence>
<dbReference type="PROSITE" id="PS51375">
    <property type="entry name" value="PPR"/>
    <property type="match status" value="2"/>
</dbReference>
<evidence type="ECO:0000313" key="3">
    <source>
        <dbReference type="EMBL" id="KAG9449186.1"/>
    </source>
</evidence>
<name>A0AAV7EMS6_ARIFI</name>
<evidence type="ECO:0000256" key="2">
    <source>
        <dbReference type="PROSITE-ProRule" id="PRU00708"/>
    </source>
</evidence>
<dbReference type="Pfam" id="PF13041">
    <property type="entry name" value="PPR_2"/>
    <property type="match status" value="1"/>
</dbReference>
<keyword evidence="4" id="KW-1185">Reference proteome</keyword>
<accession>A0AAV7EMS6</accession>
<dbReference type="NCBIfam" id="TIGR00756">
    <property type="entry name" value="PPR"/>
    <property type="match status" value="2"/>
</dbReference>
<reference evidence="3 4" key="1">
    <citation type="submission" date="2021-07" db="EMBL/GenBank/DDBJ databases">
        <title>The Aristolochia fimbriata genome: insights into angiosperm evolution, floral development and chemical biosynthesis.</title>
        <authorList>
            <person name="Jiao Y."/>
        </authorList>
    </citation>
    <scope>NUCLEOTIDE SEQUENCE [LARGE SCALE GENOMIC DNA]</scope>
    <source>
        <strain evidence="3">IBCAS-2021</strain>
        <tissue evidence="3">Leaf</tissue>
    </source>
</reference>
<dbReference type="Pfam" id="PF01535">
    <property type="entry name" value="PPR"/>
    <property type="match status" value="1"/>
</dbReference>
<dbReference type="PANTHER" id="PTHR47937:SF2">
    <property type="entry name" value="PENTATRICOPEPTIDE (PPR) REPEAT-CONTAINING PROTEIN, PF01535'-RELATED"/>
    <property type="match status" value="1"/>
</dbReference>